<proteinExistence type="predicted"/>
<evidence type="ECO:0000313" key="2">
    <source>
        <dbReference type="Proteomes" id="UP000887116"/>
    </source>
</evidence>
<sequence length="52" mass="6260">MHNSSQRWVRLRPCRKRVVRADLLSPRHSFRRGLICPEKCLDKCGSRIREQK</sequence>
<dbReference type="AlphaFoldDB" id="A0A8X6LY98"/>
<feature type="non-terminal residue" evidence="1">
    <location>
        <position position="52"/>
    </location>
</feature>
<protein>
    <submittedName>
        <fullName evidence="1">Uncharacterized protein</fullName>
    </submittedName>
</protein>
<dbReference type="Proteomes" id="UP000887116">
    <property type="component" value="Unassembled WGS sequence"/>
</dbReference>
<reference evidence="1" key="1">
    <citation type="submission" date="2020-07" db="EMBL/GenBank/DDBJ databases">
        <title>Multicomponent nature underlies the extraordinary mechanical properties of spider dragline silk.</title>
        <authorList>
            <person name="Kono N."/>
            <person name="Nakamura H."/>
            <person name="Mori M."/>
            <person name="Yoshida Y."/>
            <person name="Ohtoshi R."/>
            <person name="Malay A.D."/>
            <person name="Moran D.A.P."/>
            <person name="Tomita M."/>
            <person name="Numata K."/>
            <person name="Arakawa K."/>
        </authorList>
    </citation>
    <scope>NUCLEOTIDE SEQUENCE</scope>
</reference>
<name>A0A8X6LY98_TRICU</name>
<keyword evidence="2" id="KW-1185">Reference proteome</keyword>
<accession>A0A8X6LY98</accession>
<evidence type="ECO:0000313" key="1">
    <source>
        <dbReference type="EMBL" id="GFR27326.1"/>
    </source>
</evidence>
<gene>
    <name evidence="1" type="ORF">TNCT_546331</name>
</gene>
<organism evidence="1 2">
    <name type="scientific">Trichonephila clavata</name>
    <name type="common">Joro spider</name>
    <name type="synonym">Nephila clavata</name>
    <dbReference type="NCBI Taxonomy" id="2740835"/>
    <lineage>
        <taxon>Eukaryota</taxon>
        <taxon>Metazoa</taxon>
        <taxon>Ecdysozoa</taxon>
        <taxon>Arthropoda</taxon>
        <taxon>Chelicerata</taxon>
        <taxon>Arachnida</taxon>
        <taxon>Araneae</taxon>
        <taxon>Araneomorphae</taxon>
        <taxon>Entelegynae</taxon>
        <taxon>Araneoidea</taxon>
        <taxon>Nephilidae</taxon>
        <taxon>Trichonephila</taxon>
    </lineage>
</organism>
<dbReference type="EMBL" id="BMAO01008906">
    <property type="protein sequence ID" value="GFR27326.1"/>
    <property type="molecule type" value="Genomic_DNA"/>
</dbReference>
<comment type="caution">
    <text evidence="1">The sequence shown here is derived from an EMBL/GenBank/DDBJ whole genome shotgun (WGS) entry which is preliminary data.</text>
</comment>